<sequence length="272" mass="29864">MLVDLHTHSTSSDGTYTPAKLVEAAAAAKIGVLALTDHDSVNGIVQAEAAAVNIKNAPRIIRGVELGTQAGEASVHILGYHIDISNERLLTKMHEMRHARELRLQKILKKIAALGYYVEVAECDPDNRAVGRPHVAKALVAKGYFATVQEAFDVLLKRGRPGYEPQPKLSPEEAVELLHQAGGLAVLAHPSELEDKPLVNCLMKNVKFDGIEVYHPSADINEQKYWLELAQNFDLLVSGGSDFHGVSGRFPEQLGIFEVLYTNVKNVIEYKQ</sequence>
<feature type="domain" description="Polymerase/histidinol phosphatase N-terminal" evidence="1">
    <location>
        <begin position="3"/>
        <end position="70"/>
    </location>
</feature>
<comment type="caution">
    <text evidence="2">The sequence shown here is derived from an EMBL/GenBank/DDBJ whole genome shotgun (WGS) entry which is preliminary data.</text>
</comment>
<dbReference type="Proteomes" id="UP000443070">
    <property type="component" value="Unassembled WGS sequence"/>
</dbReference>
<dbReference type="Pfam" id="PF02811">
    <property type="entry name" value="PHP"/>
    <property type="match status" value="1"/>
</dbReference>
<name>A0A3G9HDQ5_9FIRM</name>
<dbReference type="InterPro" id="IPR003141">
    <property type="entry name" value="Pol/His_phosphatase_N"/>
</dbReference>
<keyword evidence="4" id="KW-1185">Reference proteome</keyword>
<dbReference type="InterPro" id="IPR004013">
    <property type="entry name" value="PHP_dom"/>
</dbReference>
<dbReference type="GeneID" id="49407347"/>
<dbReference type="Gene3D" id="1.10.150.650">
    <property type="match status" value="1"/>
</dbReference>
<accession>A0A3G9HDQ5</accession>
<dbReference type="SMART" id="SM00481">
    <property type="entry name" value="POLIIIAc"/>
    <property type="match status" value="1"/>
</dbReference>
<organism evidence="2 5">
    <name type="scientific">Phascolarctobacterium faecium</name>
    <dbReference type="NCBI Taxonomy" id="33025"/>
    <lineage>
        <taxon>Bacteria</taxon>
        <taxon>Bacillati</taxon>
        <taxon>Bacillota</taxon>
        <taxon>Negativicutes</taxon>
        <taxon>Acidaminococcales</taxon>
        <taxon>Acidaminococcaceae</taxon>
        <taxon>Phascolarctobacterium</taxon>
    </lineage>
</organism>
<dbReference type="PANTHER" id="PTHR42924:SF3">
    <property type="entry name" value="POLYMERASE_HISTIDINOL PHOSPHATASE N-TERMINAL DOMAIN-CONTAINING PROTEIN"/>
    <property type="match status" value="1"/>
</dbReference>
<dbReference type="InterPro" id="IPR016195">
    <property type="entry name" value="Pol/histidinol_Pase-like"/>
</dbReference>
<dbReference type="CDD" id="cd07438">
    <property type="entry name" value="PHP_HisPPase_AMP"/>
    <property type="match status" value="1"/>
</dbReference>
<dbReference type="EMBL" id="WNBM01000001">
    <property type="protein sequence ID" value="MTT75337.1"/>
    <property type="molecule type" value="Genomic_DNA"/>
</dbReference>
<evidence type="ECO:0000313" key="2">
    <source>
        <dbReference type="EMBL" id="MTT75337.1"/>
    </source>
</evidence>
<dbReference type="Proteomes" id="UP000484547">
    <property type="component" value="Unassembled WGS sequence"/>
</dbReference>
<evidence type="ECO:0000313" key="4">
    <source>
        <dbReference type="Proteomes" id="UP000443070"/>
    </source>
</evidence>
<dbReference type="EMBL" id="WNBW01000001">
    <property type="protein sequence ID" value="MTU03469.1"/>
    <property type="molecule type" value="Genomic_DNA"/>
</dbReference>
<protein>
    <submittedName>
        <fullName evidence="2">PHP domain-containing protein</fullName>
    </submittedName>
</protein>
<dbReference type="RefSeq" id="WP_113076964.1">
    <property type="nucleotide sequence ID" value="NZ_AP019004.1"/>
</dbReference>
<dbReference type="PANTHER" id="PTHR42924">
    <property type="entry name" value="EXONUCLEASE"/>
    <property type="match status" value="1"/>
</dbReference>
<dbReference type="OrthoDB" id="9804333at2"/>
<dbReference type="SUPFAM" id="SSF89550">
    <property type="entry name" value="PHP domain-like"/>
    <property type="match status" value="1"/>
</dbReference>
<dbReference type="InterPro" id="IPR052018">
    <property type="entry name" value="PHP_domain"/>
</dbReference>
<dbReference type="GO" id="GO:0004534">
    <property type="term" value="F:5'-3' RNA exonuclease activity"/>
    <property type="evidence" value="ECO:0007669"/>
    <property type="project" value="TreeGrafter"/>
</dbReference>
<reference evidence="4 5" key="1">
    <citation type="journal article" date="2019" name="Nat. Med.">
        <title>A library of human gut bacterial isolates paired with longitudinal multiomics data enables mechanistic microbiome research.</title>
        <authorList>
            <person name="Poyet M."/>
            <person name="Groussin M."/>
            <person name="Gibbons S.M."/>
            <person name="Avila-Pacheco J."/>
            <person name="Jiang X."/>
            <person name="Kearney S.M."/>
            <person name="Perrotta A.R."/>
            <person name="Berdy B."/>
            <person name="Zhao S."/>
            <person name="Lieberman T.D."/>
            <person name="Swanson P.K."/>
            <person name="Smith M."/>
            <person name="Roesemann S."/>
            <person name="Alexander J.E."/>
            <person name="Rich S.A."/>
            <person name="Livny J."/>
            <person name="Vlamakis H."/>
            <person name="Clish C."/>
            <person name="Bullock K."/>
            <person name="Deik A."/>
            <person name="Scott J."/>
            <person name="Pierce K.A."/>
            <person name="Xavier R.J."/>
            <person name="Alm E.J."/>
        </authorList>
    </citation>
    <scope>NUCLEOTIDE SEQUENCE [LARGE SCALE GENOMIC DNA]</scope>
    <source>
        <strain evidence="2 5">BIOML-A13</strain>
        <strain evidence="3 4">BIOML-A3</strain>
    </source>
</reference>
<evidence type="ECO:0000313" key="5">
    <source>
        <dbReference type="Proteomes" id="UP000484547"/>
    </source>
</evidence>
<gene>
    <name evidence="2" type="ORF">GMD11_03505</name>
    <name evidence="3" type="ORF">GMD18_03505</name>
</gene>
<dbReference type="GO" id="GO:0035312">
    <property type="term" value="F:5'-3' DNA exonuclease activity"/>
    <property type="evidence" value="ECO:0007669"/>
    <property type="project" value="TreeGrafter"/>
</dbReference>
<dbReference type="Gene3D" id="3.20.20.140">
    <property type="entry name" value="Metal-dependent hydrolases"/>
    <property type="match status" value="1"/>
</dbReference>
<evidence type="ECO:0000313" key="3">
    <source>
        <dbReference type="EMBL" id="MTU03469.1"/>
    </source>
</evidence>
<proteinExistence type="predicted"/>
<dbReference type="AlphaFoldDB" id="A0A3G9HDQ5"/>
<evidence type="ECO:0000259" key="1">
    <source>
        <dbReference type="SMART" id="SM00481"/>
    </source>
</evidence>